<protein>
    <recommendedName>
        <fullName evidence="4">Glycoside hydrolase</fullName>
    </recommendedName>
</protein>
<dbReference type="Proteomes" id="UP000007881">
    <property type="component" value="Chromosome"/>
</dbReference>
<gene>
    <name evidence="2" type="ordered locus">PSMK_08740</name>
</gene>
<keyword evidence="1" id="KW-0732">Signal</keyword>
<keyword evidence="3" id="KW-1185">Reference proteome</keyword>
<sequence>MNRAEVCPRGSQPRLENRGCARFLLATLLLLACASNAKQPEQPELAPRDIRFLEYGWNLPPLAMLVDHPQRFAARPFDGVVFKPVAGDRHRGASGTPLLFDARPWDAAAVGLEAARRIGAAGGATGHHLLALQASTQDRGPVDPVGWFDDRRWGTITANLRLYASAAVEAGFGGFFLNEEAYGSDPWAYTREAFPGRSLAQVRAKVRARGAQAIAALQEGMGTAEFELVTMFGLCATHLDSDETDLVASFYDGWLDAIGPSTRIVDGNENGFYHALPATLDRFRRAQREAQARLAPENRETYIRHRGTGHGFYTDLVVAPELYEDFFFTRRLASFIDPEDRPAFAVAHLFNHARMAEDLVWFLTEDYDWWRPEGERTTRAKLTPPAWFESAIREVRQHVRAGTRPDPTPEVLEEAVRRQAAFVAAAEAAEAAGPGSD</sequence>
<name>I0ICP5_PHYMF</name>
<reference evidence="2 3" key="1">
    <citation type="submission" date="2012-02" db="EMBL/GenBank/DDBJ databases">
        <title>Complete genome sequence of Phycisphaera mikurensis NBRC 102666.</title>
        <authorList>
            <person name="Ankai A."/>
            <person name="Hosoyama A."/>
            <person name="Terui Y."/>
            <person name="Sekine M."/>
            <person name="Fukai R."/>
            <person name="Kato Y."/>
            <person name="Nakamura S."/>
            <person name="Yamada-Narita S."/>
            <person name="Kawakoshi A."/>
            <person name="Fukunaga Y."/>
            <person name="Yamazaki S."/>
            <person name="Fujita N."/>
        </authorList>
    </citation>
    <scope>NUCLEOTIDE SEQUENCE [LARGE SCALE GENOMIC DNA]</scope>
    <source>
        <strain evidence="3">NBRC 102666 / KCTC 22515 / FYK2301M01</strain>
    </source>
</reference>
<evidence type="ECO:0000313" key="2">
    <source>
        <dbReference type="EMBL" id="BAM03033.1"/>
    </source>
</evidence>
<dbReference type="PROSITE" id="PS51257">
    <property type="entry name" value="PROKAR_LIPOPROTEIN"/>
    <property type="match status" value="1"/>
</dbReference>
<proteinExistence type="predicted"/>
<dbReference type="OrthoDB" id="212350at2"/>
<dbReference type="KEGG" id="phm:PSMK_08740"/>
<accession>I0ICP5</accession>
<dbReference type="AlphaFoldDB" id="I0ICP5"/>
<evidence type="ECO:0000256" key="1">
    <source>
        <dbReference type="SAM" id="SignalP"/>
    </source>
</evidence>
<dbReference type="STRING" id="1142394.PSMK_08740"/>
<evidence type="ECO:0008006" key="4">
    <source>
        <dbReference type="Google" id="ProtNLM"/>
    </source>
</evidence>
<organism evidence="2 3">
    <name type="scientific">Phycisphaera mikurensis (strain NBRC 102666 / KCTC 22515 / FYK2301M01)</name>
    <dbReference type="NCBI Taxonomy" id="1142394"/>
    <lineage>
        <taxon>Bacteria</taxon>
        <taxon>Pseudomonadati</taxon>
        <taxon>Planctomycetota</taxon>
        <taxon>Phycisphaerae</taxon>
        <taxon>Phycisphaerales</taxon>
        <taxon>Phycisphaeraceae</taxon>
        <taxon>Phycisphaera</taxon>
    </lineage>
</organism>
<evidence type="ECO:0000313" key="3">
    <source>
        <dbReference type="Proteomes" id="UP000007881"/>
    </source>
</evidence>
<feature type="signal peptide" evidence="1">
    <location>
        <begin position="1"/>
        <end position="37"/>
    </location>
</feature>
<dbReference type="HOGENOM" id="CLU_626787_0_0_0"/>
<feature type="chain" id="PRO_5003629638" description="Glycoside hydrolase" evidence="1">
    <location>
        <begin position="38"/>
        <end position="437"/>
    </location>
</feature>
<dbReference type="EMBL" id="AP012338">
    <property type="protein sequence ID" value="BAM03033.1"/>
    <property type="molecule type" value="Genomic_DNA"/>
</dbReference>
<dbReference type="RefSeq" id="WP_014436253.1">
    <property type="nucleotide sequence ID" value="NC_017080.1"/>
</dbReference>